<reference evidence="1 2" key="1">
    <citation type="journal article" date="2013" name="Nature">
        <title>The genomes of four tapeworm species reveal adaptations to parasitism.</title>
        <authorList>
            <person name="Tsai I.J."/>
            <person name="Zarowiecki M."/>
            <person name="Holroyd N."/>
            <person name="Garciarrubio A."/>
            <person name="Sanchez-Flores A."/>
            <person name="Brooks K.L."/>
            <person name="Tracey A."/>
            <person name="Bobes R.J."/>
            <person name="Fragoso G."/>
            <person name="Sciutto E."/>
            <person name="Aslett M."/>
            <person name="Beasley H."/>
            <person name="Bennett H.M."/>
            <person name="Cai J."/>
            <person name="Camicia F."/>
            <person name="Clark R."/>
            <person name="Cucher M."/>
            <person name="De Silva N."/>
            <person name="Day T.A."/>
            <person name="Deplazes P."/>
            <person name="Estrada K."/>
            <person name="Fernandez C."/>
            <person name="Holland P.W."/>
            <person name="Hou J."/>
            <person name="Hu S."/>
            <person name="Huckvale T."/>
            <person name="Hung S.S."/>
            <person name="Kamenetzky L."/>
            <person name="Keane J.A."/>
            <person name="Kiss F."/>
            <person name="Koziol U."/>
            <person name="Lambert O."/>
            <person name="Liu K."/>
            <person name="Luo X."/>
            <person name="Luo Y."/>
            <person name="Macchiaroli N."/>
            <person name="Nichol S."/>
            <person name="Paps J."/>
            <person name="Parkinson J."/>
            <person name="Pouchkina-Stantcheva N."/>
            <person name="Riddiford N."/>
            <person name="Rosenzvit M."/>
            <person name="Salinas G."/>
            <person name="Wasmuth J.D."/>
            <person name="Zamanian M."/>
            <person name="Zheng Y."/>
            <person name="Cai X."/>
            <person name="Soberon X."/>
            <person name="Olson P.D."/>
            <person name="Laclette J.P."/>
            <person name="Brehm K."/>
            <person name="Berriman M."/>
            <person name="Garciarrubio A."/>
            <person name="Bobes R.J."/>
            <person name="Fragoso G."/>
            <person name="Sanchez-Flores A."/>
            <person name="Estrada K."/>
            <person name="Cevallos M.A."/>
            <person name="Morett E."/>
            <person name="Gonzalez V."/>
            <person name="Portillo T."/>
            <person name="Ochoa-Leyva A."/>
            <person name="Jose M.V."/>
            <person name="Sciutto E."/>
            <person name="Landa A."/>
            <person name="Jimenez L."/>
            <person name="Valdes V."/>
            <person name="Carrero J.C."/>
            <person name="Larralde C."/>
            <person name="Morales-Montor J."/>
            <person name="Limon-Lason J."/>
            <person name="Soberon X."/>
            <person name="Laclette J.P."/>
        </authorList>
    </citation>
    <scope>NUCLEOTIDE SEQUENCE [LARGE SCALE GENOMIC DNA]</scope>
</reference>
<evidence type="ECO:0000313" key="1">
    <source>
        <dbReference type="EMBL" id="CDS22493.1"/>
    </source>
</evidence>
<protein>
    <submittedName>
        <fullName evidence="3">PcfJ-like protein</fullName>
    </submittedName>
</protein>
<dbReference type="Proteomes" id="UP000492820">
    <property type="component" value="Unassembled WGS sequence"/>
</dbReference>
<sequence length="85" mass="10279">MSEREARKTGTFYNEDEAYRWIEEYCLFQKMTNGTLEYFCGVKRNHPYHVREVQHFNMKCNRKVRAALKDHCQKLQKMLLWVGGS</sequence>
<evidence type="ECO:0000313" key="2">
    <source>
        <dbReference type="Proteomes" id="UP000492820"/>
    </source>
</evidence>
<reference evidence="3" key="3">
    <citation type="submission" date="2020-10" db="UniProtKB">
        <authorList>
            <consortium name="WormBaseParasite"/>
        </authorList>
    </citation>
    <scope>IDENTIFICATION</scope>
</reference>
<accession>A0A068WXS4</accession>
<organism evidence="1">
    <name type="scientific">Echinococcus granulosus</name>
    <name type="common">Hydatid tapeworm</name>
    <dbReference type="NCBI Taxonomy" id="6210"/>
    <lineage>
        <taxon>Eukaryota</taxon>
        <taxon>Metazoa</taxon>
        <taxon>Spiralia</taxon>
        <taxon>Lophotrochozoa</taxon>
        <taxon>Platyhelminthes</taxon>
        <taxon>Cestoda</taxon>
        <taxon>Eucestoda</taxon>
        <taxon>Cyclophyllidea</taxon>
        <taxon>Taeniidae</taxon>
        <taxon>Echinococcus</taxon>
        <taxon>Echinococcus granulosus group</taxon>
    </lineage>
</organism>
<gene>
    <name evidence="1" type="ORF">EgrG_001165100</name>
</gene>
<name>A0A068WXS4_ECHGR</name>
<reference evidence="1" key="2">
    <citation type="submission" date="2014-06" db="EMBL/GenBank/DDBJ databases">
        <authorList>
            <person name="Aslett M."/>
        </authorList>
    </citation>
    <scope>NUCLEOTIDE SEQUENCE</scope>
</reference>
<dbReference type="WBParaSite" id="EgrG_001165100">
    <property type="protein sequence ID" value="EgrG_001165100"/>
    <property type="gene ID" value="EgrG_001165100"/>
</dbReference>
<evidence type="ECO:0000313" key="3">
    <source>
        <dbReference type="WBParaSite" id="EgrG_001165100"/>
    </source>
</evidence>
<dbReference type="AlphaFoldDB" id="A0A068WXS4"/>
<proteinExistence type="predicted"/>
<dbReference type="EMBL" id="LK028587">
    <property type="protein sequence ID" value="CDS22493.1"/>
    <property type="molecule type" value="Genomic_DNA"/>
</dbReference>